<evidence type="ECO:0000313" key="3">
    <source>
        <dbReference type="EMBL" id="NDV44551.1"/>
    </source>
</evidence>
<dbReference type="EMBL" id="JAAAMI010000008">
    <property type="protein sequence ID" value="NDV44551.1"/>
    <property type="molecule type" value="Genomic_DNA"/>
</dbReference>
<dbReference type="RefSeq" id="WP_163635987.1">
    <property type="nucleotide sequence ID" value="NZ_JAAAMI010000008.1"/>
</dbReference>
<keyword evidence="4" id="KW-1185">Reference proteome</keyword>
<dbReference type="Proteomes" id="UP000468707">
    <property type="component" value="Unassembled WGS sequence"/>
</dbReference>
<comment type="caution">
    <text evidence="3">The sequence shown here is derived from an EMBL/GenBank/DDBJ whole genome shotgun (WGS) entry which is preliminary data.</text>
</comment>
<proteinExistence type="inferred from homology"/>
<dbReference type="SUPFAM" id="SSF82771">
    <property type="entry name" value="GIY-YIG endonuclease"/>
    <property type="match status" value="1"/>
</dbReference>
<dbReference type="PANTHER" id="PTHR34477:SF5">
    <property type="entry name" value="BSL5627 PROTEIN"/>
    <property type="match status" value="1"/>
</dbReference>
<evidence type="ECO:0000256" key="1">
    <source>
        <dbReference type="ARBA" id="ARBA00007435"/>
    </source>
</evidence>
<dbReference type="InterPro" id="IPR000305">
    <property type="entry name" value="GIY-YIG_endonuc"/>
</dbReference>
<reference evidence="3 4" key="1">
    <citation type="submission" date="2020-01" db="EMBL/GenBank/DDBJ databases">
        <title>Muricauda sediminis sp.nov. 40Bstr401.</title>
        <authorList>
            <person name="Xue Z."/>
            <person name="Zhu S."/>
            <person name="Ren N."/>
            <person name="Chen T."/>
            <person name="Chen X."/>
            <person name="Chen J."/>
            <person name="Yang J."/>
        </authorList>
    </citation>
    <scope>NUCLEOTIDE SEQUENCE [LARGE SCALE GENOMIC DNA]</scope>
    <source>
        <strain evidence="3 4">40Bstr401</strain>
    </source>
</reference>
<accession>A0A6I5L4D5</accession>
<comment type="similarity">
    <text evidence="1">Belongs to the UPF0213 family.</text>
</comment>
<dbReference type="CDD" id="cd10448">
    <property type="entry name" value="GIY-YIG_unchar_3"/>
    <property type="match status" value="1"/>
</dbReference>
<dbReference type="Gene3D" id="3.40.1440.10">
    <property type="entry name" value="GIY-YIG endonuclease"/>
    <property type="match status" value="1"/>
</dbReference>
<dbReference type="InterPro" id="IPR035901">
    <property type="entry name" value="GIY-YIG_endonuc_sf"/>
</dbReference>
<dbReference type="PROSITE" id="PS50164">
    <property type="entry name" value="GIY_YIG"/>
    <property type="match status" value="1"/>
</dbReference>
<name>A0A6I5L4D5_9FLAO</name>
<dbReference type="SMART" id="SM00465">
    <property type="entry name" value="GIYc"/>
    <property type="match status" value="1"/>
</dbReference>
<dbReference type="AlphaFoldDB" id="A0A6I5L4D5"/>
<dbReference type="Pfam" id="PF01541">
    <property type="entry name" value="GIY-YIG"/>
    <property type="match status" value="1"/>
</dbReference>
<organism evidence="3 4">
    <name type="scientific">Flagellimonas sediminis</name>
    <dbReference type="NCBI Taxonomy" id="2696468"/>
    <lineage>
        <taxon>Bacteria</taxon>
        <taxon>Pseudomonadati</taxon>
        <taxon>Bacteroidota</taxon>
        <taxon>Flavobacteriia</taxon>
        <taxon>Flavobacteriales</taxon>
        <taxon>Flavobacteriaceae</taxon>
        <taxon>Flagellimonas</taxon>
    </lineage>
</organism>
<evidence type="ECO:0000259" key="2">
    <source>
        <dbReference type="PROSITE" id="PS50164"/>
    </source>
</evidence>
<evidence type="ECO:0000313" key="4">
    <source>
        <dbReference type="Proteomes" id="UP000468707"/>
    </source>
</evidence>
<dbReference type="PANTHER" id="PTHR34477">
    <property type="entry name" value="UPF0213 PROTEIN YHBQ"/>
    <property type="match status" value="1"/>
</dbReference>
<protein>
    <submittedName>
        <fullName evidence="3">GIY-YIG nuclease family protein</fullName>
    </submittedName>
</protein>
<sequence>MIKNVHQYYVYILSNKPDGTLYIGMTNDIQRRILEHKQGSIDGFTKKYRLDVLVYLEMYHNVNDAISREKQLKKWKRLWKIELIEKGNPKWLDLSIEWNDKLIERLDCHSCESRNPQNAEN</sequence>
<dbReference type="InterPro" id="IPR050190">
    <property type="entry name" value="UPF0213_domain"/>
</dbReference>
<feature type="domain" description="GIY-YIG" evidence="2">
    <location>
        <begin position="6"/>
        <end position="82"/>
    </location>
</feature>
<gene>
    <name evidence="3" type="ORF">GTK07_14580</name>
</gene>